<organism evidence="1 2">
    <name type="scientific">Exidia glandulosa HHB12029</name>
    <dbReference type="NCBI Taxonomy" id="1314781"/>
    <lineage>
        <taxon>Eukaryota</taxon>
        <taxon>Fungi</taxon>
        <taxon>Dikarya</taxon>
        <taxon>Basidiomycota</taxon>
        <taxon>Agaricomycotina</taxon>
        <taxon>Agaricomycetes</taxon>
        <taxon>Auriculariales</taxon>
        <taxon>Exidiaceae</taxon>
        <taxon>Exidia</taxon>
    </lineage>
</organism>
<dbReference type="InParanoid" id="A0A165HXC6"/>
<keyword evidence="2" id="KW-1185">Reference proteome</keyword>
<name>A0A165HXC6_EXIGL</name>
<evidence type="ECO:0000313" key="1">
    <source>
        <dbReference type="EMBL" id="KZV92593.1"/>
    </source>
</evidence>
<accession>A0A165HXC6</accession>
<dbReference type="AlphaFoldDB" id="A0A165HXC6"/>
<gene>
    <name evidence="1" type="ORF">EXIGLDRAFT_768810</name>
</gene>
<sequence>MSKPHQIITTQAEIDADTRQRAREVGCERAQTINAVRDIEQARKFEEHFAQQQAVFEAERLQWDSEQPMEAAAAAMRVQQMQQAISQTQAQMQNILLPAGHPAPAPSRRLLVSLQHMRSHRRILYKEHDASMRPDDRTVPIDEDDASLGQGALEIHLSGLSGKVAARALPVLPPTKSFIPLDLVETARKYTGMQKDGVILVAAHVNHIHDTVFDEMQKSCAPYAVQEIDP</sequence>
<dbReference type="EMBL" id="KV426005">
    <property type="protein sequence ID" value="KZV92593.1"/>
    <property type="molecule type" value="Genomic_DNA"/>
</dbReference>
<proteinExistence type="predicted"/>
<protein>
    <submittedName>
        <fullName evidence="1">Uncharacterized protein</fullName>
    </submittedName>
</protein>
<dbReference type="Proteomes" id="UP000077266">
    <property type="component" value="Unassembled WGS sequence"/>
</dbReference>
<evidence type="ECO:0000313" key="2">
    <source>
        <dbReference type="Proteomes" id="UP000077266"/>
    </source>
</evidence>
<reference evidence="1 2" key="1">
    <citation type="journal article" date="2016" name="Mol. Biol. Evol.">
        <title>Comparative Genomics of Early-Diverging Mushroom-Forming Fungi Provides Insights into the Origins of Lignocellulose Decay Capabilities.</title>
        <authorList>
            <person name="Nagy L.G."/>
            <person name="Riley R."/>
            <person name="Tritt A."/>
            <person name="Adam C."/>
            <person name="Daum C."/>
            <person name="Floudas D."/>
            <person name="Sun H."/>
            <person name="Yadav J.S."/>
            <person name="Pangilinan J."/>
            <person name="Larsson K.H."/>
            <person name="Matsuura K."/>
            <person name="Barry K."/>
            <person name="Labutti K."/>
            <person name="Kuo R."/>
            <person name="Ohm R.A."/>
            <person name="Bhattacharya S.S."/>
            <person name="Shirouzu T."/>
            <person name="Yoshinaga Y."/>
            <person name="Martin F.M."/>
            <person name="Grigoriev I.V."/>
            <person name="Hibbett D.S."/>
        </authorList>
    </citation>
    <scope>NUCLEOTIDE SEQUENCE [LARGE SCALE GENOMIC DNA]</scope>
    <source>
        <strain evidence="1 2">HHB12029</strain>
    </source>
</reference>